<keyword evidence="5 7" id="KW-1133">Transmembrane helix</keyword>
<evidence type="ECO:0000259" key="8">
    <source>
        <dbReference type="PROSITE" id="PS50928"/>
    </source>
</evidence>
<dbReference type="Gene3D" id="1.10.3720.10">
    <property type="entry name" value="MetI-like"/>
    <property type="match status" value="1"/>
</dbReference>
<keyword evidence="3" id="KW-1003">Cell membrane</keyword>
<accession>A0A917SFL7</accession>
<keyword evidence="6 7" id="KW-0472">Membrane</keyword>
<dbReference type="InterPro" id="IPR045621">
    <property type="entry name" value="BPD_transp_1_N"/>
</dbReference>
<organism evidence="9 10">
    <name type="scientific">Microlunatus endophyticus</name>
    <dbReference type="NCBI Taxonomy" id="1716077"/>
    <lineage>
        <taxon>Bacteria</taxon>
        <taxon>Bacillati</taxon>
        <taxon>Actinomycetota</taxon>
        <taxon>Actinomycetes</taxon>
        <taxon>Propionibacteriales</taxon>
        <taxon>Propionibacteriaceae</taxon>
        <taxon>Microlunatus</taxon>
    </lineage>
</organism>
<dbReference type="RefSeq" id="WP_188896673.1">
    <property type="nucleotide sequence ID" value="NZ_BMMZ01000009.1"/>
</dbReference>
<dbReference type="InterPro" id="IPR000515">
    <property type="entry name" value="MetI-like"/>
</dbReference>
<reference evidence="9" key="2">
    <citation type="submission" date="2020-09" db="EMBL/GenBank/DDBJ databases">
        <authorList>
            <person name="Sun Q."/>
            <person name="Zhou Y."/>
        </authorList>
    </citation>
    <scope>NUCLEOTIDE SEQUENCE</scope>
    <source>
        <strain evidence="9">CGMCC 4.7306</strain>
    </source>
</reference>
<evidence type="ECO:0000256" key="5">
    <source>
        <dbReference type="ARBA" id="ARBA00022989"/>
    </source>
</evidence>
<comment type="caution">
    <text evidence="9">The sequence shown here is derived from an EMBL/GenBank/DDBJ whole genome shotgun (WGS) entry which is preliminary data.</text>
</comment>
<keyword evidence="10" id="KW-1185">Reference proteome</keyword>
<evidence type="ECO:0000256" key="7">
    <source>
        <dbReference type="RuleBase" id="RU363032"/>
    </source>
</evidence>
<reference evidence="9" key="1">
    <citation type="journal article" date="2014" name="Int. J. Syst. Evol. Microbiol.">
        <title>Complete genome sequence of Corynebacterium casei LMG S-19264T (=DSM 44701T), isolated from a smear-ripened cheese.</title>
        <authorList>
            <consortium name="US DOE Joint Genome Institute (JGI-PGF)"/>
            <person name="Walter F."/>
            <person name="Albersmeier A."/>
            <person name="Kalinowski J."/>
            <person name="Ruckert C."/>
        </authorList>
    </citation>
    <scope>NUCLEOTIDE SEQUENCE</scope>
    <source>
        <strain evidence="9">CGMCC 4.7306</strain>
    </source>
</reference>
<dbReference type="EMBL" id="BMMZ01000009">
    <property type="protein sequence ID" value="GGL73735.1"/>
    <property type="molecule type" value="Genomic_DNA"/>
</dbReference>
<dbReference type="SUPFAM" id="SSF161098">
    <property type="entry name" value="MetI-like"/>
    <property type="match status" value="1"/>
</dbReference>
<dbReference type="PANTHER" id="PTHR43163">
    <property type="entry name" value="DIPEPTIDE TRANSPORT SYSTEM PERMEASE PROTEIN DPPB-RELATED"/>
    <property type="match status" value="1"/>
</dbReference>
<keyword evidence="4 7" id="KW-0812">Transmembrane</keyword>
<dbReference type="GO" id="GO:0055085">
    <property type="term" value="P:transmembrane transport"/>
    <property type="evidence" value="ECO:0007669"/>
    <property type="project" value="InterPro"/>
</dbReference>
<name>A0A917SFL7_9ACTN</name>
<evidence type="ECO:0000256" key="6">
    <source>
        <dbReference type="ARBA" id="ARBA00023136"/>
    </source>
</evidence>
<feature type="transmembrane region" description="Helical" evidence="7">
    <location>
        <begin position="242"/>
        <end position="263"/>
    </location>
</feature>
<comment type="similarity">
    <text evidence="7">Belongs to the binding-protein-dependent transport system permease family.</text>
</comment>
<dbReference type="PROSITE" id="PS50928">
    <property type="entry name" value="ABC_TM1"/>
    <property type="match status" value="1"/>
</dbReference>
<dbReference type="InterPro" id="IPR035906">
    <property type="entry name" value="MetI-like_sf"/>
</dbReference>
<dbReference type="AlphaFoldDB" id="A0A917SFL7"/>
<evidence type="ECO:0000256" key="1">
    <source>
        <dbReference type="ARBA" id="ARBA00004651"/>
    </source>
</evidence>
<evidence type="ECO:0000256" key="3">
    <source>
        <dbReference type="ARBA" id="ARBA00022475"/>
    </source>
</evidence>
<feature type="transmembrane region" description="Helical" evidence="7">
    <location>
        <begin position="12"/>
        <end position="31"/>
    </location>
</feature>
<evidence type="ECO:0000313" key="10">
    <source>
        <dbReference type="Proteomes" id="UP000613840"/>
    </source>
</evidence>
<dbReference type="Pfam" id="PF00528">
    <property type="entry name" value="BPD_transp_1"/>
    <property type="match status" value="1"/>
</dbReference>
<dbReference type="Proteomes" id="UP000613840">
    <property type="component" value="Unassembled WGS sequence"/>
</dbReference>
<dbReference type="GO" id="GO:0005886">
    <property type="term" value="C:plasma membrane"/>
    <property type="evidence" value="ECO:0007669"/>
    <property type="project" value="UniProtKB-SubCell"/>
</dbReference>
<dbReference type="Pfam" id="PF19300">
    <property type="entry name" value="BPD_transp_1_N"/>
    <property type="match status" value="1"/>
</dbReference>
<keyword evidence="2 7" id="KW-0813">Transport</keyword>
<proteinExistence type="inferred from homology"/>
<gene>
    <name evidence="9" type="ORF">GCM10011575_35130</name>
</gene>
<protein>
    <submittedName>
        <fullName evidence="9">Peptide ABC transporter permease</fullName>
    </submittedName>
</protein>
<feature type="transmembrane region" description="Helical" evidence="7">
    <location>
        <begin position="294"/>
        <end position="317"/>
    </location>
</feature>
<feature type="transmembrane region" description="Helical" evidence="7">
    <location>
        <begin position="133"/>
        <end position="154"/>
    </location>
</feature>
<feature type="transmembrane region" description="Helical" evidence="7">
    <location>
        <begin position="100"/>
        <end position="121"/>
    </location>
</feature>
<sequence length="323" mass="34159">MLTFILKRIVNGIAVVIAASVLVFALVSLAGDPLASMLSSPGASPQTVAQYRQTLHLDDPIMVRYLSWVGGILHGDLGKSYSGQSVNSMIFSGLGTTLKMVIPAAVFGLVGAVFLGVVGALKRNTAVDHLISALSYALYAIPVFVLAILLKGYIAVPLNNAFGATVLYTIGDSTPGVPPSLSDQVRHAILPVFALAVYSMGPWSRYQRAAMIEVMSSEYIKVARAKGLGRARVVIVHGLRNALIPIVTIAGADFAVIVGGAVVTETVFGWQGMGRVLVDALTGPVSPDVYVVQGWIMVVAIFVVAVNILVDLMYGVLDPRVRR</sequence>
<dbReference type="PANTHER" id="PTHR43163:SF6">
    <property type="entry name" value="DIPEPTIDE TRANSPORT SYSTEM PERMEASE PROTEIN DPPB-RELATED"/>
    <property type="match status" value="1"/>
</dbReference>
<feature type="domain" description="ABC transmembrane type-1" evidence="8">
    <location>
        <begin position="94"/>
        <end position="314"/>
    </location>
</feature>
<evidence type="ECO:0000256" key="2">
    <source>
        <dbReference type="ARBA" id="ARBA00022448"/>
    </source>
</evidence>
<evidence type="ECO:0000256" key="4">
    <source>
        <dbReference type="ARBA" id="ARBA00022692"/>
    </source>
</evidence>
<feature type="transmembrane region" description="Helical" evidence="7">
    <location>
        <begin position="188"/>
        <end position="206"/>
    </location>
</feature>
<dbReference type="CDD" id="cd06261">
    <property type="entry name" value="TM_PBP2"/>
    <property type="match status" value="1"/>
</dbReference>
<comment type="subcellular location">
    <subcellularLocation>
        <location evidence="1 7">Cell membrane</location>
        <topology evidence="1 7">Multi-pass membrane protein</topology>
    </subcellularLocation>
</comment>
<evidence type="ECO:0000313" key="9">
    <source>
        <dbReference type="EMBL" id="GGL73735.1"/>
    </source>
</evidence>